<feature type="non-terminal residue" evidence="1">
    <location>
        <position position="1"/>
    </location>
</feature>
<proteinExistence type="predicted"/>
<accession>X1HJ86</accession>
<comment type="caution">
    <text evidence="1">The sequence shown here is derived from an EMBL/GenBank/DDBJ whole genome shotgun (WGS) entry which is preliminary data.</text>
</comment>
<reference evidence="1" key="1">
    <citation type="journal article" date="2014" name="Front. Microbiol.">
        <title>High frequency of phylogenetically diverse reductive dehalogenase-homologous genes in deep subseafloor sedimentary metagenomes.</title>
        <authorList>
            <person name="Kawai M."/>
            <person name="Futagami T."/>
            <person name="Toyoda A."/>
            <person name="Takaki Y."/>
            <person name="Nishi S."/>
            <person name="Hori S."/>
            <person name="Arai W."/>
            <person name="Tsubouchi T."/>
            <person name="Morono Y."/>
            <person name="Uchiyama I."/>
            <person name="Ito T."/>
            <person name="Fujiyama A."/>
            <person name="Inagaki F."/>
            <person name="Takami H."/>
        </authorList>
    </citation>
    <scope>NUCLEOTIDE SEQUENCE</scope>
    <source>
        <strain evidence="1">Expedition CK06-06</strain>
    </source>
</reference>
<evidence type="ECO:0000313" key="1">
    <source>
        <dbReference type="EMBL" id="GAH57115.1"/>
    </source>
</evidence>
<sequence length="150" mass="17469">ISPYDTHTQLIERFCNHFAGAFLVPRNALDQDINVREIRRRSIIDNSLLFESANHFRVSVQVVLRRLLICGHINRSQYQVKLEELEVQKRPPKRKRGFGMTTPKRCITENGRFFTAMTLAAKERDSITYSDLADYLAIDLKYLDKVEALL</sequence>
<name>X1HJ86_9ZZZZ</name>
<dbReference type="AlphaFoldDB" id="X1HJ86"/>
<dbReference type="EMBL" id="BARU01017166">
    <property type="protein sequence ID" value="GAH57115.1"/>
    <property type="molecule type" value="Genomic_DNA"/>
</dbReference>
<protein>
    <submittedName>
        <fullName evidence="1">Uncharacterized protein</fullName>
    </submittedName>
</protein>
<dbReference type="PANTHER" id="PTHR43236">
    <property type="entry name" value="ANTITOXIN HIGA1"/>
    <property type="match status" value="1"/>
</dbReference>
<dbReference type="InterPro" id="IPR052345">
    <property type="entry name" value="Rad_response_metalloprotease"/>
</dbReference>
<dbReference type="PANTHER" id="PTHR43236:SF2">
    <property type="entry name" value="BLL0069 PROTEIN"/>
    <property type="match status" value="1"/>
</dbReference>
<organism evidence="1">
    <name type="scientific">marine sediment metagenome</name>
    <dbReference type="NCBI Taxonomy" id="412755"/>
    <lineage>
        <taxon>unclassified sequences</taxon>
        <taxon>metagenomes</taxon>
        <taxon>ecological metagenomes</taxon>
    </lineage>
</organism>
<gene>
    <name evidence="1" type="ORF">S03H2_28489</name>
</gene>